<protein>
    <submittedName>
        <fullName evidence="6">Multidrug efflux MFS transporter</fullName>
    </submittedName>
</protein>
<dbReference type="AlphaFoldDB" id="A0A4U3B2B5"/>
<evidence type="ECO:0000256" key="3">
    <source>
        <dbReference type="ARBA" id="ARBA00022989"/>
    </source>
</evidence>
<gene>
    <name evidence="6" type="ORF">FC699_15265</name>
</gene>
<name>A0A4U3B2B5_9BACI</name>
<feature type="non-terminal residue" evidence="6">
    <location>
        <position position="1"/>
    </location>
</feature>
<feature type="transmembrane region" description="Helical" evidence="5">
    <location>
        <begin position="20"/>
        <end position="41"/>
    </location>
</feature>
<keyword evidence="2 5" id="KW-0812">Transmembrane</keyword>
<dbReference type="SUPFAM" id="SSF103473">
    <property type="entry name" value="MFS general substrate transporter"/>
    <property type="match status" value="1"/>
</dbReference>
<reference evidence="6 7" key="1">
    <citation type="journal article" date="2019" name="Environ. Microbiol.">
        <title>An active ?-lactamase is a part of an orchestrated cell wall stress resistance network of Bacillus subtilis and related rhizosphere species.</title>
        <authorList>
            <person name="Bucher T."/>
            <person name="Keren-Paz A."/>
            <person name="Hausser J."/>
            <person name="Olender T."/>
            <person name="Cytryn E."/>
            <person name="Kolodkin-Gal I."/>
        </authorList>
    </citation>
    <scope>NUCLEOTIDE SEQUENCE [LARGE SCALE GENOMIC DNA]</scope>
    <source>
        <strain evidence="6 7">I5</strain>
    </source>
</reference>
<evidence type="ECO:0000256" key="5">
    <source>
        <dbReference type="SAM" id="Phobius"/>
    </source>
</evidence>
<dbReference type="InterPro" id="IPR036259">
    <property type="entry name" value="MFS_trans_sf"/>
</dbReference>
<dbReference type="PANTHER" id="PTHR42718">
    <property type="entry name" value="MAJOR FACILITATOR SUPERFAMILY MULTIDRUG TRANSPORTER MFSC"/>
    <property type="match status" value="1"/>
</dbReference>
<sequence>CETLFLFKGITPDTSMVQIIVMHSVLMVGLMFVMTAQTYGLNQLTTDLYPHGTALFSTLQQVAGAIGTAIFISKMSSGTTQYMESSANPMDPVEKLNGLTSGFQGAFALGLIFIVVAFIVSLFLKEEKKGVEVKGVLQNEN</sequence>
<evidence type="ECO:0000313" key="7">
    <source>
        <dbReference type="Proteomes" id="UP000305222"/>
    </source>
</evidence>
<dbReference type="Proteomes" id="UP000305222">
    <property type="component" value="Unassembled WGS sequence"/>
</dbReference>
<evidence type="ECO:0000256" key="1">
    <source>
        <dbReference type="ARBA" id="ARBA00004141"/>
    </source>
</evidence>
<dbReference type="PANTHER" id="PTHR42718:SF43">
    <property type="entry name" value="LINCOMYCIN RESISTANCE PROTEIN LMRB"/>
    <property type="match status" value="1"/>
</dbReference>
<keyword evidence="3 5" id="KW-1133">Transmembrane helix</keyword>
<dbReference type="EMBL" id="SZON01000675">
    <property type="protein sequence ID" value="TKI94571.1"/>
    <property type="molecule type" value="Genomic_DNA"/>
</dbReference>
<evidence type="ECO:0000256" key="2">
    <source>
        <dbReference type="ARBA" id="ARBA00022692"/>
    </source>
</evidence>
<accession>A0A4U3B2B5</accession>
<feature type="transmembrane region" description="Helical" evidence="5">
    <location>
        <begin position="103"/>
        <end position="124"/>
    </location>
</feature>
<comment type="subcellular location">
    <subcellularLocation>
        <location evidence="1">Membrane</location>
        <topology evidence="1">Multi-pass membrane protein</topology>
    </subcellularLocation>
</comment>
<proteinExistence type="predicted"/>
<keyword evidence="4 5" id="KW-0472">Membrane</keyword>
<dbReference type="GO" id="GO:0016020">
    <property type="term" value="C:membrane"/>
    <property type="evidence" value="ECO:0007669"/>
    <property type="project" value="UniProtKB-SubCell"/>
</dbReference>
<evidence type="ECO:0000313" key="6">
    <source>
        <dbReference type="EMBL" id="TKI94571.1"/>
    </source>
</evidence>
<dbReference type="Gene3D" id="1.20.1250.20">
    <property type="entry name" value="MFS general substrate transporter like domains"/>
    <property type="match status" value="1"/>
</dbReference>
<comment type="caution">
    <text evidence="6">The sequence shown here is derived from an EMBL/GenBank/DDBJ whole genome shotgun (WGS) entry which is preliminary data.</text>
</comment>
<evidence type="ECO:0000256" key="4">
    <source>
        <dbReference type="ARBA" id="ARBA00023136"/>
    </source>
</evidence>
<organism evidence="6 7">
    <name type="scientific">Bacillus wiedmannii</name>
    <dbReference type="NCBI Taxonomy" id="1890302"/>
    <lineage>
        <taxon>Bacteria</taxon>
        <taxon>Bacillati</taxon>
        <taxon>Bacillota</taxon>
        <taxon>Bacilli</taxon>
        <taxon>Bacillales</taxon>
        <taxon>Bacillaceae</taxon>
        <taxon>Bacillus</taxon>
        <taxon>Bacillus cereus group</taxon>
    </lineage>
</organism>